<dbReference type="InterPro" id="IPR036397">
    <property type="entry name" value="RNaseH_sf"/>
</dbReference>
<dbReference type="GO" id="GO:0004523">
    <property type="term" value="F:RNA-DNA hybrid ribonuclease activity"/>
    <property type="evidence" value="ECO:0007669"/>
    <property type="project" value="InterPro"/>
</dbReference>
<dbReference type="InterPro" id="IPR012337">
    <property type="entry name" value="RNaseH-like_sf"/>
</dbReference>
<dbReference type="Gene3D" id="3.30.420.10">
    <property type="entry name" value="Ribonuclease H-like superfamily/Ribonuclease H"/>
    <property type="match status" value="1"/>
</dbReference>
<dbReference type="AlphaFoldDB" id="A2PZD6"/>
<dbReference type="SUPFAM" id="SSF53098">
    <property type="entry name" value="Ribonuclease H-like"/>
    <property type="match status" value="1"/>
</dbReference>
<dbReference type="InterPro" id="IPR044730">
    <property type="entry name" value="RNase_H-like_dom_plant"/>
</dbReference>
<dbReference type="InterPro" id="IPR053151">
    <property type="entry name" value="RNase_H-like"/>
</dbReference>
<dbReference type="PANTHER" id="PTHR47723">
    <property type="entry name" value="OS05G0353850 PROTEIN"/>
    <property type="match status" value="1"/>
</dbReference>
<dbReference type="EMBL" id="AB267816">
    <property type="protein sequence ID" value="BAF46298.1"/>
    <property type="molecule type" value="mRNA"/>
</dbReference>
<sequence length="212" mass="23933">TKESRMGLEKAKEEVSRAFVREEQMQGRTTKERTVHLCWNPSKNSRLTLNIDGSVKASTNNAGIGGALREDKGTWLGGFAYKIPLETPEAIEAKAIVLGMQWLWERGVREAEIQSDARKVVEWIQASDNLRGPIQGIIEEARLWLTKDWKISIRAVYREQNRVADALAGYGAFQSDAWTTFSSRPIISKEAYLQDIARVTSARRVRETQPVA</sequence>
<feature type="domain" description="RNase H type-1" evidence="1">
    <location>
        <begin position="50"/>
        <end position="168"/>
    </location>
</feature>
<gene>
    <name evidence="2" type="primary">In06</name>
</gene>
<accession>A2PZD6</accession>
<name>A2PZD6_IPONI</name>
<dbReference type="InterPro" id="IPR002156">
    <property type="entry name" value="RNaseH_domain"/>
</dbReference>
<dbReference type="PANTHER" id="PTHR47723:SF20">
    <property type="entry name" value="RNASE H TYPE-1 DOMAIN-CONTAINING PROTEIN"/>
    <property type="match status" value="1"/>
</dbReference>
<evidence type="ECO:0000259" key="1">
    <source>
        <dbReference type="Pfam" id="PF13456"/>
    </source>
</evidence>
<evidence type="ECO:0000313" key="2">
    <source>
        <dbReference type="EMBL" id="BAF46298.1"/>
    </source>
</evidence>
<dbReference type="Pfam" id="PF13456">
    <property type="entry name" value="RVT_3"/>
    <property type="match status" value="1"/>
</dbReference>
<dbReference type="CDD" id="cd06222">
    <property type="entry name" value="RNase_H_like"/>
    <property type="match status" value="1"/>
</dbReference>
<feature type="non-terminal residue" evidence="2">
    <location>
        <position position="1"/>
    </location>
</feature>
<organism evidence="2">
    <name type="scientific">Ipomoea nil</name>
    <name type="common">Japanese morning glory</name>
    <name type="synonym">Pharbitis nil</name>
    <dbReference type="NCBI Taxonomy" id="35883"/>
    <lineage>
        <taxon>Eukaryota</taxon>
        <taxon>Viridiplantae</taxon>
        <taxon>Streptophyta</taxon>
        <taxon>Embryophyta</taxon>
        <taxon>Tracheophyta</taxon>
        <taxon>Spermatophyta</taxon>
        <taxon>Magnoliopsida</taxon>
        <taxon>eudicotyledons</taxon>
        <taxon>Gunneridae</taxon>
        <taxon>Pentapetalae</taxon>
        <taxon>asterids</taxon>
        <taxon>lamiids</taxon>
        <taxon>Solanales</taxon>
        <taxon>Convolvulaceae</taxon>
        <taxon>Ipomoeeae</taxon>
        <taxon>Ipomoea</taxon>
    </lineage>
</organism>
<proteinExistence type="evidence at transcript level"/>
<reference evidence="2" key="1">
    <citation type="journal article" date="2007" name="Plant Cell Rep.">
        <title>Gene expression in opening and senescing petals of morning glory (Ipomoea nil) flowers.</title>
        <authorList>
            <person name="Yamada T."/>
            <person name="Ichimura K."/>
            <person name="Kanekatsu M."/>
            <person name="van Doorn W.G."/>
        </authorList>
    </citation>
    <scope>NUCLEOTIDE SEQUENCE</scope>
    <source>
        <tissue evidence="2">Petal</tissue>
    </source>
</reference>
<dbReference type="GO" id="GO:0003676">
    <property type="term" value="F:nucleic acid binding"/>
    <property type="evidence" value="ECO:0007669"/>
    <property type="project" value="InterPro"/>
</dbReference>
<protein>
    <submittedName>
        <fullName evidence="2">Uncharacterized protein In06</fullName>
    </submittedName>
</protein>